<dbReference type="OrthoDB" id="880459at2"/>
<dbReference type="InterPro" id="IPR038670">
    <property type="entry name" value="HslJ-like_sf"/>
</dbReference>
<name>A0A5J4FUB3_9FLAO</name>
<dbReference type="RefSeq" id="WP_151892643.1">
    <property type="nucleotide sequence ID" value="NZ_BKCF01000001.1"/>
</dbReference>
<dbReference type="PANTHER" id="PTHR35535">
    <property type="entry name" value="HEAT SHOCK PROTEIN HSLJ"/>
    <property type="match status" value="1"/>
</dbReference>
<evidence type="ECO:0000313" key="2">
    <source>
        <dbReference type="EMBL" id="GEQ84698.1"/>
    </source>
</evidence>
<dbReference type="Gene3D" id="2.40.128.270">
    <property type="match status" value="1"/>
</dbReference>
<dbReference type="EMBL" id="BKCF01000001">
    <property type="protein sequence ID" value="GEQ84698.1"/>
    <property type="molecule type" value="Genomic_DNA"/>
</dbReference>
<dbReference type="Proteomes" id="UP000326994">
    <property type="component" value="Unassembled WGS sequence"/>
</dbReference>
<feature type="domain" description="DUF306" evidence="1">
    <location>
        <begin position="34"/>
        <end position="134"/>
    </location>
</feature>
<protein>
    <recommendedName>
        <fullName evidence="1">DUF306 domain-containing protein</fullName>
    </recommendedName>
</protein>
<gene>
    <name evidence="2" type="ORF">ULMS_02060</name>
</gene>
<dbReference type="PROSITE" id="PS51257">
    <property type="entry name" value="PROKAR_LIPOPROTEIN"/>
    <property type="match status" value="1"/>
</dbReference>
<evidence type="ECO:0000313" key="3">
    <source>
        <dbReference type="Proteomes" id="UP000326994"/>
    </source>
</evidence>
<sequence length="141" mass="15245">MKKLLLVTALISAVLMTGCNETKKVIETAGTVRLTGNYTVTQITGTPLQSKDMSLSFTALDKMVSGNSGCNTFSGNYSIDVLAISVGQLMATEAYCDEPVMNVERAFMKALKETGSFNIEDNVLSLYSKVDRSVLLKASRK</sequence>
<organism evidence="2 3">
    <name type="scientific">Patiriisocius marinistellae</name>
    <dbReference type="NCBI Taxonomy" id="2494560"/>
    <lineage>
        <taxon>Bacteria</taxon>
        <taxon>Pseudomonadati</taxon>
        <taxon>Bacteroidota</taxon>
        <taxon>Flavobacteriia</taxon>
        <taxon>Flavobacteriales</taxon>
        <taxon>Flavobacteriaceae</taxon>
        <taxon>Patiriisocius</taxon>
    </lineage>
</organism>
<proteinExistence type="predicted"/>
<dbReference type="InterPro" id="IPR005184">
    <property type="entry name" value="DUF306_Meta_HslJ"/>
</dbReference>
<accession>A0A5J4FUB3</accession>
<dbReference type="InterPro" id="IPR053147">
    <property type="entry name" value="Hsp_HslJ-like"/>
</dbReference>
<comment type="caution">
    <text evidence="2">The sequence shown here is derived from an EMBL/GenBank/DDBJ whole genome shotgun (WGS) entry which is preliminary data.</text>
</comment>
<dbReference type="PANTHER" id="PTHR35535:SF2">
    <property type="entry name" value="DUF306 DOMAIN-CONTAINING PROTEIN"/>
    <property type="match status" value="1"/>
</dbReference>
<keyword evidence="3" id="KW-1185">Reference proteome</keyword>
<dbReference type="AlphaFoldDB" id="A0A5J4FUB3"/>
<reference evidence="2 3" key="1">
    <citation type="submission" date="2019-08" db="EMBL/GenBank/DDBJ databases">
        <title>Ulvibacter marinistellae sp. nov., isolated from a starfish, Patiria pectinifera.</title>
        <authorList>
            <person name="Kawano K."/>
            <person name="Ushijima N."/>
            <person name="Kihara M."/>
            <person name="Itoh H."/>
        </authorList>
    </citation>
    <scope>NUCLEOTIDE SEQUENCE [LARGE SCALE GENOMIC DNA]</scope>
    <source>
        <strain evidence="2 3">KK4</strain>
    </source>
</reference>
<evidence type="ECO:0000259" key="1">
    <source>
        <dbReference type="Pfam" id="PF03724"/>
    </source>
</evidence>
<dbReference type="Pfam" id="PF03724">
    <property type="entry name" value="META"/>
    <property type="match status" value="1"/>
</dbReference>